<dbReference type="SUPFAM" id="SSF103039">
    <property type="entry name" value="CheC-like"/>
    <property type="match status" value="1"/>
</dbReference>
<accession>A0A653A3B5</accession>
<name>A0A653A3B5_UNCDX</name>
<proteinExistence type="predicted"/>
<dbReference type="InterPro" id="IPR028976">
    <property type="entry name" value="CheC-like_sf"/>
</dbReference>
<dbReference type="AlphaFoldDB" id="A0A653A3B5"/>
<dbReference type="GO" id="GO:0006935">
    <property type="term" value="P:chemotaxis"/>
    <property type="evidence" value="ECO:0007669"/>
    <property type="project" value="UniProtKB-KW"/>
</dbReference>
<keyword evidence="1" id="KW-0145">Chemotaxis</keyword>
<dbReference type="Pfam" id="PF13690">
    <property type="entry name" value="CheX"/>
    <property type="match status" value="1"/>
</dbReference>
<dbReference type="Gene3D" id="3.40.1550.10">
    <property type="entry name" value="CheC-like"/>
    <property type="match status" value="1"/>
</dbReference>
<gene>
    <name evidence="3" type="ORF">TRIP_B200650</name>
</gene>
<protein>
    <recommendedName>
        <fullName evidence="2">Chemotaxis phosphatase CheX-like domain-containing protein</fullName>
    </recommendedName>
</protein>
<reference evidence="3" key="1">
    <citation type="submission" date="2018-07" db="EMBL/GenBank/DDBJ databases">
        <authorList>
            <consortium name="Genoscope - CEA"/>
            <person name="William W."/>
        </authorList>
    </citation>
    <scope>NUCLEOTIDE SEQUENCE</scope>
    <source>
        <strain evidence="3">IK1</strain>
    </source>
</reference>
<evidence type="ECO:0000259" key="2">
    <source>
        <dbReference type="Pfam" id="PF13690"/>
    </source>
</evidence>
<evidence type="ECO:0000313" key="3">
    <source>
        <dbReference type="EMBL" id="VBB42510.1"/>
    </source>
</evidence>
<feature type="domain" description="Chemotaxis phosphatase CheX-like" evidence="2">
    <location>
        <begin position="45"/>
        <end position="118"/>
    </location>
</feature>
<sequence length="158" mass="17253">MRRNEIRAIMSETAVSILERLAFVFSFPAEEEILEVSGQDRVQAGVCFDGPMRGILWIELPQERLKELTSNMLGLAEGQISPELERDGLGEIINVICGNLLPRLAGETSIFTIGAPVFAAPGDGLPLIRPEGESVEAVLDLDGGVCRLNLHVEERILD</sequence>
<evidence type="ECO:0000256" key="1">
    <source>
        <dbReference type="ARBA" id="ARBA00022500"/>
    </source>
</evidence>
<organism evidence="3">
    <name type="scientific">Uncultured Desulfatiglans sp</name>
    <dbReference type="NCBI Taxonomy" id="1748965"/>
    <lineage>
        <taxon>Bacteria</taxon>
        <taxon>Pseudomonadati</taxon>
        <taxon>Thermodesulfobacteriota</taxon>
        <taxon>Desulfobacteria</taxon>
        <taxon>Desulfatiglandales</taxon>
        <taxon>Desulfatiglandaceae</taxon>
        <taxon>Desulfatiglans</taxon>
        <taxon>environmental samples</taxon>
    </lineage>
</organism>
<dbReference type="InterPro" id="IPR028051">
    <property type="entry name" value="CheX-like_dom"/>
</dbReference>
<dbReference type="EMBL" id="UPXX01000013">
    <property type="protein sequence ID" value="VBB42510.1"/>
    <property type="molecule type" value="Genomic_DNA"/>
</dbReference>